<sequence length="235" mass="26398">MVFISKSSRWSLSHDSTHKTPMELRHSLDTKHILQVLLLNSKRDLIAHQPLKSRNACLVSVARLVECRPMHQKVTSLIPGQGTCSGRGLNPRGGGVLWEATDPCFSLTSMFLPLPPSLSKKKKKKSIKSPCFSLAPSLSKKPIKTDFKKPQILVLIILLEARCTKCVQGAQPSQPWFSLESRPEGHPIYCSAVRPFGRFAYYTFIIIDHHHYRYFSLSTSEVQSAVLSISHGTYK</sequence>
<evidence type="ECO:0000313" key="2">
    <source>
        <dbReference type="Proteomes" id="UP000527355"/>
    </source>
</evidence>
<accession>A0A7J7VZ79</accession>
<comment type="caution">
    <text evidence="1">The sequence shown here is derived from an EMBL/GenBank/DDBJ whole genome shotgun (WGS) entry which is preliminary data.</text>
</comment>
<dbReference type="EMBL" id="JABWUV010000009">
    <property type="protein sequence ID" value="KAF6330328.1"/>
    <property type="molecule type" value="Genomic_DNA"/>
</dbReference>
<dbReference type="Proteomes" id="UP000527355">
    <property type="component" value="Unassembled WGS sequence"/>
</dbReference>
<gene>
    <name evidence="1" type="ORF">mMyoMyo1_012318</name>
</gene>
<organism evidence="1 2">
    <name type="scientific">Myotis myotis</name>
    <name type="common">Greater mouse-eared bat</name>
    <name type="synonym">Vespertilio myotis</name>
    <dbReference type="NCBI Taxonomy" id="51298"/>
    <lineage>
        <taxon>Eukaryota</taxon>
        <taxon>Metazoa</taxon>
        <taxon>Chordata</taxon>
        <taxon>Craniata</taxon>
        <taxon>Vertebrata</taxon>
        <taxon>Euteleostomi</taxon>
        <taxon>Mammalia</taxon>
        <taxon>Eutheria</taxon>
        <taxon>Laurasiatheria</taxon>
        <taxon>Chiroptera</taxon>
        <taxon>Yangochiroptera</taxon>
        <taxon>Vespertilionidae</taxon>
        <taxon>Myotis</taxon>
    </lineage>
</organism>
<proteinExistence type="predicted"/>
<reference evidence="1 2" key="1">
    <citation type="journal article" date="2020" name="Nature">
        <title>Six reference-quality genomes reveal evolution of bat adaptations.</title>
        <authorList>
            <person name="Jebb D."/>
            <person name="Huang Z."/>
            <person name="Pippel M."/>
            <person name="Hughes G.M."/>
            <person name="Lavrichenko K."/>
            <person name="Devanna P."/>
            <person name="Winkler S."/>
            <person name="Jermiin L.S."/>
            <person name="Skirmuntt E.C."/>
            <person name="Katzourakis A."/>
            <person name="Burkitt-Gray L."/>
            <person name="Ray D.A."/>
            <person name="Sullivan K.A.M."/>
            <person name="Roscito J.G."/>
            <person name="Kirilenko B.M."/>
            <person name="Davalos L.M."/>
            <person name="Corthals A.P."/>
            <person name="Power M.L."/>
            <person name="Jones G."/>
            <person name="Ransome R.D."/>
            <person name="Dechmann D.K.N."/>
            <person name="Locatelli A.G."/>
            <person name="Puechmaille S.J."/>
            <person name="Fedrigo O."/>
            <person name="Jarvis E.D."/>
            <person name="Hiller M."/>
            <person name="Vernes S.C."/>
            <person name="Myers E.W."/>
            <person name="Teeling E.C."/>
        </authorList>
    </citation>
    <scope>NUCLEOTIDE SEQUENCE [LARGE SCALE GENOMIC DNA]</scope>
    <source>
        <strain evidence="1">MMyoMyo1</strain>
        <tissue evidence="1">Flight muscle</tissue>
    </source>
</reference>
<evidence type="ECO:0000313" key="1">
    <source>
        <dbReference type="EMBL" id="KAF6330328.1"/>
    </source>
</evidence>
<protein>
    <submittedName>
        <fullName evidence="1">Uncharacterized protein</fullName>
    </submittedName>
</protein>
<keyword evidence="2" id="KW-1185">Reference proteome</keyword>
<name>A0A7J7VZ79_MYOMY</name>
<dbReference type="AlphaFoldDB" id="A0A7J7VZ79"/>